<dbReference type="KEGG" id="cbei:LF65_02442"/>
<dbReference type="RefSeq" id="WP_041896314.1">
    <property type="nucleotide sequence ID" value="NZ_CP010086.2"/>
</dbReference>
<dbReference type="CDD" id="cd09133">
    <property type="entry name" value="PLDc_unchar5"/>
    <property type="match status" value="1"/>
</dbReference>
<protein>
    <recommendedName>
        <fullName evidence="4">Phospholipase D-like domain-containing protein</fullName>
    </recommendedName>
</protein>
<evidence type="ECO:0008006" key="4">
    <source>
        <dbReference type="Google" id="ProtNLM"/>
    </source>
</evidence>
<evidence type="ECO:0000256" key="1">
    <source>
        <dbReference type="SAM" id="Coils"/>
    </source>
</evidence>
<keyword evidence="1" id="KW-0175">Coiled coil</keyword>
<reference evidence="3" key="1">
    <citation type="submission" date="2014-12" db="EMBL/GenBank/DDBJ databases">
        <title>Genome sequence of Clostridium beijerinckii strain 59B.</title>
        <authorList>
            <person name="Little G.T."/>
            <person name="Minton N.P."/>
        </authorList>
    </citation>
    <scope>NUCLEOTIDE SEQUENCE [LARGE SCALE GENOMIC DNA]</scope>
    <source>
        <strain evidence="3">59B</strain>
    </source>
</reference>
<dbReference type="Proteomes" id="UP000031866">
    <property type="component" value="Chromosome"/>
</dbReference>
<organism evidence="2 3">
    <name type="scientific">Clostridium beijerinckii</name>
    <name type="common">Clostridium MP</name>
    <dbReference type="NCBI Taxonomy" id="1520"/>
    <lineage>
        <taxon>Bacteria</taxon>
        <taxon>Bacillati</taxon>
        <taxon>Bacillota</taxon>
        <taxon>Clostridia</taxon>
        <taxon>Eubacteriales</taxon>
        <taxon>Clostridiaceae</taxon>
        <taxon>Clostridium</taxon>
    </lineage>
</organism>
<feature type="coiled-coil region" evidence="1">
    <location>
        <begin position="41"/>
        <end position="78"/>
    </location>
</feature>
<evidence type="ECO:0000313" key="2">
    <source>
        <dbReference type="EMBL" id="AJG99025.1"/>
    </source>
</evidence>
<proteinExistence type="predicted"/>
<gene>
    <name evidence="2" type="ORF">LF65_02442</name>
</gene>
<dbReference type="SUPFAM" id="SSF56024">
    <property type="entry name" value="Phospholipase D/nuclease"/>
    <property type="match status" value="1"/>
</dbReference>
<sequence length="362" mass="43150">MKEDLLYSENKKDNRISLLDIFTKNTIKFKNLIKYKFKKSRKAEKLTLESAKKQFEELKAKKEELEKYENEFLKYDDQLKEMDYCLIKSNDLNSVISCKKESLSRRFFKYENVNIDSKAINALMFFGKESIIQIEETIGQLNKDEISIEKTYKLSKFRIKNICDLYISYEENKYVIKNIEPLDKEIYGTLNEITNKYEEYHLQNKEIRDKFIKAFSDAKYELNIASPWMNNYVVNNNLINMMENLLSRGGSIKIIYGIEENSSIYHIKKDSNNRSKNRNSDIIAERLKDKFKYYGGNFKIKKVNSHNKLLICDEQYYMETSFNLLSFSGEYDENSKDIRDEGATYSTNIEVIKDLRNRYFDF</sequence>
<dbReference type="Gene3D" id="3.30.870.10">
    <property type="entry name" value="Endonuclease Chain A"/>
    <property type="match status" value="1"/>
</dbReference>
<dbReference type="EMBL" id="CP010086">
    <property type="protein sequence ID" value="AJG99025.1"/>
    <property type="molecule type" value="Genomic_DNA"/>
</dbReference>
<dbReference type="OrthoDB" id="1892000at2"/>
<dbReference type="AlphaFoldDB" id="A0A0B5QDH0"/>
<accession>A0A0B5QDH0</accession>
<dbReference type="STRING" id="1520.LF65_02442"/>
<evidence type="ECO:0000313" key="3">
    <source>
        <dbReference type="Proteomes" id="UP000031866"/>
    </source>
</evidence>
<name>A0A0B5QDH0_CLOBE</name>